<feature type="domain" description="EamA" evidence="8">
    <location>
        <begin position="34"/>
        <end position="166"/>
    </location>
</feature>
<feature type="transmembrane region" description="Helical" evidence="7">
    <location>
        <begin position="34"/>
        <end position="54"/>
    </location>
</feature>
<comment type="similarity">
    <text evidence="2">Belongs to the EamA transporter family.</text>
</comment>
<evidence type="ECO:0000256" key="5">
    <source>
        <dbReference type="ARBA" id="ARBA00023136"/>
    </source>
</evidence>
<keyword evidence="10" id="KW-1185">Reference proteome</keyword>
<keyword evidence="3 7" id="KW-0812">Transmembrane</keyword>
<evidence type="ECO:0000256" key="7">
    <source>
        <dbReference type="SAM" id="Phobius"/>
    </source>
</evidence>
<evidence type="ECO:0000256" key="6">
    <source>
        <dbReference type="SAM" id="MobiDB-lite"/>
    </source>
</evidence>
<evidence type="ECO:0000259" key="8">
    <source>
        <dbReference type="Pfam" id="PF00892"/>
    </source>
</evidence>
<feature type="transmembrane region" description="Helical" evidence="7">
    <location>
        <begin position="91"/>
        <end position="113"/>
    </location>
</feature>
<feature type="domain" description="EamA" evidence="8">
    <location>
        <begin position="181"/>
        <end position="316"/>
    </location>
</feature>
<comment type="subcellular location">
    <subcellularLocation>
        <location evidence="1">Membrane</location>
        <topology evidence="1">Multi-pass membrane protein</topology>
    </subcellularLocation>
</comment>
<evidence type="ECO:0000256" key="2">
    <source>
        <dbReference type="ARBA" id="ARBA00007362"/>
    </source>
</evidence>
<feature type="transmembrane region" description="Helical" evidence="7">
    <location>
        <begin position="298"/>
        <end position="316"/>
    </location>
</feature>
<dbReference type="SUPFAM" id="SSF103481">
    <property type="entry name" value="Multidrug resistance efflux transporter EmrE"/>
    <property type="match status" value="2"/>
</dbReference>
<feature type="transmembrane region" description="Helical" evidence="7">
    <location>
        <begin position="152"/>
        <end position="172"/>
    </location>
</feature>
<organism evidence="9 10">
    <name type="scientific">Futiania mangrovi</name>
    <dbReference type="NCBI Taxonomy" id="2959716"/>
    <lineage>
        <taxon>Bacteria</taxon>
        <taxon>Pseudomonadati</taxon>
        <taxon>Pseudomonadota</taxon>
        <taxon>Alphaproteobacteria</taxon>
        <taxon>Futianiales</taxon>
        <taxon>Futianiaceae</taxon>
        <taxon>Futiania</taxon>
    </lineage>
</organism>
<feature type="transmembrane region" description="Helical" evidence="7">
    <location>
        <begin position="60"/>
        <end position="79"/>
    </location>
</feature>
<dbReference type="Proteomes" id="UP001055804">
    <property type="component" value="Unassembled WGS sequence"/>
</dbReference>
<dbReference type="Pfam" id="PF00892">
    <property type="entry name" value="EamA"/>
    <property type="match status" value="2"/>
</dbReference>
<dbReference type="InterPro" id="IPR037185">
    <property type="entry name" value="EmrE-like"/>
</dbReference>
<protein>
    <submittedName>
        <fullName evidence="9">DMT family transporter</fullName>
    </submittedName>
</protein>
<dbReference type="InterPro" id="IPR050638">
    <property type="entry name" value="AA-Vitamin_Transporters"/>
</dbReference>
<keyword evidence="5 7" id="KW-0472">Membrane</keyword>
<sequence>MRSAEDRTPPAGGGTAGDGQPPRRGLARIADMPYLLLSLATLFWAGNAVIGRAARFDVPPVTLAFLRWSLAALLVWLVIRPPVARDWPAMKARFGTVLLLAALGVGLFNTMLYRALQTTTALNVTITQSATPVFIGLVTFLVFRERMTLRQAFGFCVSFTGVLVIVSDGDWSRLAALEFRAGDLWMLAAVVIYAAYTALLRLRPAVDPWSFMLVTFVIGAMQLFPVMLWEWSTGLVIAASTGAALTVLYVAVFPSVVSYYCYNRGVEMVGANRAGVFFHLIPLYGSFLAVVFLGERFLPSHGIGLVLVIGGILITTRRKRLR</sequence>
<gene>
    <name evidence="9" type="ORF">NJQ99_13495</name>
</gene>
<dbReference type="PANTHER" id="PTHR32322">
    <property type="entry name" value="INNER MEMBRANE TRANSPORTER"/>
    <property type="match status" value="1"/>
</dbReference>
<accession>A0A9J6PLC3</accession>
<evidence type="ECO:0000313" key="9">
    <source>
        <dbReference type="EMBL" id="MCP1337431.1"/>
    </source>
</evidence>
<keyword evidence="4 7" id="KW-1133">Transmembrane helix</keyword>
<dbReference type="GO" id="GO:0016020">
    <property type="term" value="C:membrane"/>
    <property type="evidence" value="ECO:0007669"/>
    <property type="project" value="UniProtKB-SubCell"/>
</dbReference>
<feature type="transmembrane region" description="Helical" evidence="7">
    <location>
        <begin position="125"/>
        <end position="143"/>
    </location>
</feature>
<evidence type="ECO:0000256" key="4">
    <source>
        <dbReference type="ARBA" id="ARBA00022989"/>
    </source>
</evidence>
<name>A0A9J6PLC3_9PROT</name>
<proteinExistence type="inferred from homology"/>
<dbReference type="AlphaFoldDB" id="A0A9J6PLC3"/>
<dbReference type="RefSeq" id="WP_269333396.1">
    <property type="nucleotide sequence ID" value="NZ_JAMZFT010000003.1"/>
</dbReference>
<feature type="region of interest" description="Disordered" evidence="6">
    <location>
        <begin position="1"/>
        <end position="24"/>
    </location>
</feature>
<feature type="transmembrane region" description="Helical" evidence="7">
    <location>
        <begin position="235"/>
        <end position="262"/>
    </location>
</feature>
<feature type="transmembrane region" description="Helical" evidence="7">
    <location>
        <begin position="274"/>
        <end position="292"/>
    </location>
</feature>
<feature type="transmembrane region" description="Helical" evidence="7">
    <location>
        <begin position="209"/>
        <end position="229"/>
    </location>
</feature>
<dbReference type="EMBL" id="JAMZFT010000003">
    <property type="protein sequence ID" value="MCP1337431.1"/>
    <property type="molecule type" value="Genomic_DNA"/>
</dbReference>
<dbReference type="InterPro" id="IPR000620">
    <property type="entry name" value="EamA_dom"/>
</dbReference>
<feature type="transmembrane region" description="Helical" evidence="7">
    <location>
        <begin position="184"/>
        <end position="202"/>
    </location>
</feature>
<reference evidence="9" key="1">
    <citation type="submission" date="2022-06" db="EMBL/GenBank/DDBJ databases">
        <title>Isolation and Genomics of Futiania mangrovii gen. nov., sp. nov., a Rare and Metabolically-versatile member in the Class Alphaproteobacteria.</title>
        <authorList>
            <person name="Liu L."/>
            <person name="Huang W.-C."/>
            <person name="Pan J."/>
            <person name="Li J."/>
            <person name="Huang Y."/>
            <person name="Du H."/>
            <person name="Liu Y."/>
            <person name="Li M."/>
        </authorList>
    </citation>
    <scope>NUCLEOTIDE SEQUENCE</scope>
    <source>
        <strain evidence="9">FT118</strain>
    </source>
</reference>
<evidence type="ECO:0000256" key="3">
    <source>
        <dbReference type="ARBA" id="ARBA00022692"/>
    </source>
</evidence>
<dbReference type="PANTHER" id="PTHR32322:SF2">
    <property type="entry name" value="EAMA DOMAIN-CONTAINING PROTEIN"/>
    <property type="match status" value="1"/>
</dbReference>
<evidence type="ECO:0000256" key="1">
    <source>
        <dbReference type="ARBA" id="ARBA00004141"/>
    </source>
</evidence>
<evidence type="ECO:0000313" key="10">
    <source>
        <dbReference type="Proteomes" id="UP001055804"/>
    </source>
</evidence>
<comment type="caution">
    <text evidence="9">The sequence shown here is derived from an EMBL/GenBank/DDBJ whole genome shotgun (WGS) entry which is preliminary data.</text>
</comment>